<evidence type="ECO:0000256" key="10">
    <source>
        <dbReference type="ARBA" id="ARBA00023268"/>
    </source>
</evidence>
<comment type="pathway">
    <text evidence="11">Isoprenoid biosynthesis; isopentenyl diphosphate biosynthesis via DXP pathway; isopentenyl diphosphate from 1-deoxy-D-xylulose 5-phosphate: step 2/6.</text>
</comment>
<feature type="binding site" evidence="11">
    <location>
        <begin position="245"/>
        <end position="247"/>
    </location>
    <ligand>
        <name>4-CDP-2-C-methyl-D-erythritol 2-phosphate</name>
        <dbReference type="ChEBI" id="CHEBI:57919"/>
    </ligand>
</feature>
<dbReference type="InterPro" id="IPR003526">
    <property type="entry name" value="MECDP_synthase"/>
</dbReference>
<dbReference type="AlphaFoldDB" id="A0A919AXJ7"/>
<dbReference type="EMBL" id="BNCI01000002">
    <property type="protein sequence ID" value="GHF28254.1"/>
    <property type="molecule type" value="Genomic_DNA"/>
</dbReference>
<dbReference type="InterPro" id="IPR034683">
    <property type="entry name" value="IspD/TarI"/>
</dbReference>
<organism evidence="13 14">
    <name type="scientific">Kordiimonas sediminis</name>
    <dbReference type="NCBI Taxonomy" id="1735581"/>
    <lineage>
        <taxon>Bacteria</taxon>
        <taxon>Pseudomonadati</taxon>
        <taxon>Pseudomonadota</taxon>
        <taxon>Alphaproteobacteria</taxon>
        <taxon>Kordiimonadales</taxon>
        <taxon>Kordiimonadaceae</taxon>
        <taxon>Kordiimonas</taxon>
    </lineage>
</organism>
<dbReference type="Pfam" id="PF01128">
    <property type="entry name" value="IspD"/>
    <property type="match status" value="1"/>
</dbReference>
<comment type="similarity">
    <text evidence="4">Belongs to the IspF family.</text>
</comment>
<feature type="site" description="Transition state stabilizer" evidence="11">
    <location>
        <position position="370"/>
    </location>
</feature>
<dbReference type="GO" id="GO:0019288">
    <property type="term" value="P:isopentenyl diphosphate biosynthetic process, methylerythritol 4-phosphate pathway"/>
    <property type="evidence" value="ECO:0007669"/>
    <property type="project" value="UniProtKB-UniRule"/>
</dbReference>
<dbReference type="InterPro" id="IPR029044">
    <property type="entry name" value="Nucleotide-diphossugar_trans"/>
</dbReference>
<dbReference type="GO" id="GO:0008685">
    <property type="term" value="F:2-C-methyl-D-erythritol 2,4-cyclodiphosphate synthase activity"/>
    <property type="evidence" value="ECO:0007669"/>
    <property type="project" value="UniProtKB-UniRule"/>
</dbReference>
<keyword evidence="10 11" id="KW-0511">Multifunctional enzyme</keyword>
<comment type="similarity">
    <text evidence="11">In the C-terminal section; belongs to the IspF family.</text>
</comment>
<evidence type="ECO:0000256" key="4">
    <source>
        <dbReference type="ARBA" id="ARBA00008480"/>
    </source>
</evidence>
<dbReference type="GO" id="GO:0046872">
    <property type="term" value="F:metal ion binding"/>
    <property type="evidence" value="ECO:0007669"/>
    <property type="project" value="UniProtKB-KW"/>
</dbReference>
<dbReference type="SUPFAM" id="SSF53448">
    <property type="entry name" value="Nucleotide-diphospho-sugar transferases"/>
    <property type="match status" value="1"/>
</dbReference>
<keyword evidence="9 11" id="KW-0456">Lyase</keyword>
<keyword evidence="14" id="KW-1185">Reference proteome</keyword>
<dbReference type="GO" id="GO:0050518">
    <property type="term" value="F:2-C-methyl-D-erythritol 4-phosphate cytidylyltransferase activity"/>
    <property type="evidence" value="ECO:0007669"/>
    <property type="project" value="UniProtKB-UniRule"/>
</dbReference>
<proteinExistence type="inferred from homology"/>
<feature type="binding site" evidence="11">
    <location>
        <begin position="293"/>
        <end position="295"/>
    </location>
    <ligand>
        <name>4-CDP-2-C-methyl-D-erythritol 2-phosphate</name>
        <dbReference type="ChEBI" id="CHEBI:57919"/>
    </ligand>
</feature>
<dbReference type="InterPro" id="IPR020555">
    <property type="entry name" value="MECDP_synthase_CS"/>
</dbReference>
<comment type="function">
    <text evidence="11">Bifunctional enzyme that catalyzes the formation of 4-diphosphocytidyl-2-C-methyl-D-erythritol from CTP and 2-C-methyl-D-erythritol 4-phosphate (MEP) (IspD), and catalyzes the conversion of 4-diphosphocytidyl-2-C-methyl-D-erythritol 2-phosphate (CDP-ME2P) to 2-C-methyl-D-erythritol 2,4-cyclodiphosphate (ME-CPP) with a corresponding release of cytidine 5-monophosphate (CMP) (IspF).</text>
</comment>
<dbReference type="Pfam" id="PF02542">
    <property type="entry name" value="YgbB"/>
    <property type="match status" value="1"/>
</dbReference>
<evidence type="ECO:0000259" key="12">
    <source>
        <dbReference type="Pfam" id="PF02542"/>
    </source>
</evidence>
<evidence type="ECO:0000256" key="2">
    <source>
        <dbReference type="ARBA" id="ARBA00001968"/>
    </source>
</evidence>
<keyword evidence="8 11" id="KW-0414">Isoprene biosynthesis</keyword>
<accession>A0A919AXJ7</accession>
<evidence type="ECO:0000313" key="14">
    <source>
        <dbReference type="Proteomes" id="UP000630923"/>
    </source>
</evidence>
<feature type="binding site" evidence="11">
    <location>
        <position position="376"/>
    </location>
    <ligand>
        <name>4-CDP-2-C-methyl-D-erythritol 2-phosphate</name>
        <dbReference type="ChEBI" id="CHEBI:57919"/>
    </ligand>
</feature>
<dbReference type="HAMAP" id="MF_00107">
    <property type="entry name" value="IspF"/>
    <property type="match status" value="1"/>
</dbReference>
<evidence type="ECO:0000256" key="6">
    <source>
        <dbReference type="ARBA" id="ARBA00022695"/>
    </source>
</evidence>
<evidence type="ECO:0000256" key="3">
    <source>
        <dbReference type="ARBA" id="ARBA00004709"/>
    </source>
</evidence>
<dbReference type="HAMAP" id="MF_01520">
    <property type="entry name" value="IspDF"/>
    <property type="match status" value="1"/>
</dbReference>
<feature type="site" description="Transition state stabilizer" evidence="11">
    <location>
        <position position="271"/>
    </location>
</feature>
<dbReference type="GO" id="GO:0016114">
    <property type="term" value="P:terpenoid biosynthetic process"/>
    <property type="evidence" value="ECO:0007669"/>
    <property type="project" value="InterPro"/>
</dbReference>
<dbReference type="EC" id="4.6.1.12" evidence="11"/>
<feature type="binding site" evidence="11">
    <location>
        <begin position="369"/>
        <end position="372"/>
    </location>
    <ligand>
        <name>4-CDP-2-C-methyl-D-erythritol 2-phosphate</name>
        <dbReference type="ChEBI" id="CHEBI:57919"/>
    </ligand>
</feature>
<feature type="binding site" evidence="11">
    <location>
        <position position="279"/>
    </location>
    <ligand>
        <name>a divalent metal cation</name>
        <dbReference type="ChEBI" id="CHEBI:60240"/>
    </ligand>
</feature>
<reference evidence="13" key="1">
    <citation type="journal article" date="2014" name="Int. J. Syst. Evol. Microbiol.">
        <title>Complete genome sequence of Corynebacterium casei LMG S-19264T (=DSM 44701T), isolated from a smear-ripened cheese.</title>
        <authorList>
            <consortium name="US DOE Joint Genome Institute (JGI-PGF)"/>
            <person name="Walter F."/>
            <person name="Albersmeier A."/>
            <person name="Kalinowski J."/>
            <person name="Ruckert C."/>
        </authorList>
    </citation>
    <scope>NUCLEOTIDE SEQUENCE</scope>
    <source>
        <strain evidence="13">KCTC 42590</strain>
    </source>
</reference>
<dbReference type="Proteomes" id="UP000630923">
    <property type="component" value="Unassembled WGS sequence"/>
</dbReference>
<comment type="similarity">
    <text evidence="11">In the N-terminal section; belongs to the IspD/TarI cytidylyltransferase family. IspD subfamily.</text>
</comment>
<comment type="caution">
    <text evidence="13">The sequence shown here is derived from an EMBL/GenBank/DDBJ whole genome shotgun (WGS) entry which is preliminary data.</text>
</comment>
<evidence type="ECO:0000256" key="9">
    <source>
        <dbReference type="ARBA" id="ARBA00023239"/>
    </source>
</evidence>
<dbReference type="Gene3D" id="3.90.550.10">
    <property type="entry name" value="Spore Coat Polysaccharide Biosynthesis Protein SpsA, Chain A"/>
    <property type="match status" value="1"/>
</dbReference>
<dbReference type="HAMAP" id="MF_00108">
    <property type="entry name" value="IspD"/>
    <property type="match status" value="1"/>
</dbReference>
<evidence type="ECO:0000256" key="5">
    <source>
        <dbReference type="ARBA" id="ARBA00022679"/>
    </source>
</evidence>
<feature type="site" description="Positions MEP for the nucleophilic attack" evidence="11">
    <location>
        <position position="217"/>
    </location>
</feature>
<feature type="binding site" evidence="11">
    <location>
        <begin position="271"/>
        <end position="272"/>
    </location>
    <ligand>
        <name>4-CDP-2-C-methyl-D-erythritol 2-phosphate</name>
        <dbReference type="ChEBI" id="CHEBI:57919"/>
    </ligand>
</feature>
<dbReference type="NCBIfam" id="TIGR00151">
    <property type="entry name" value="ispF"/>
    <property type="match status" value="1"/>
</dbReference>
<feature type="site" description="Positions MEP for the nucleophilic attack" evidence="11">
    <location>
        <position position="163"/>
    </location>
</feature>
<feature type="domain" description="2-C-methyl-D-erythritol 2,4-cyclodiphosphate synthase" evidence="12">
    <location>
        <begin position="238"/>
        <end position="391"/>
    </location>
</feature>
<keyword evidence="7 11" id="KW-0479">Metal-binding</keyword>
<keyword evidence="6 11" id="KW-0548">Nucleotidyltransferase</keyword>
<comment type="catalytic activity">
    <reaction evidence="11">
        <text>2-C-methyl-D-erythritol 4-phosphate + CTP + H(+) = 4-CDP-2-C-methyl-D-erythritol + diphosphate</text>
        <dbReference type="Rhea" id="RHEA:13429"/>
        <dbReference type="ChEBI" id="CHEBI:15378"/>
        <dbReference type="ChEBI" id="CHEBI:33019"/>
        <dbReference type="ChEBI" id="CHEBI:37563"/>
        <dbReference type="ChEBI" id="CHEBI:57823"/>
        <dbReference type="ChEBI" id="CHEBI:58262"/>
        <dbReference type="EC" id="2.7.7.60"/>
    </reaction>
</comment>
<dbReference type="PANTHER" id="PTHR43181:SF1">
    <property type="entry name" value="2-C-METHYL-D-ERYTHRITOL 2,4-CYCLODIPHOSPHATE SYNTHASE, CHLOROPLASTIC"/>
    <property type="match status" value="1"/>
</dbReference>
<feature type="binding site" evidence="11">
    <location>
        <position position="247"/>
    </location>
    <ligand>
        <name>a divalent metal cation</name>
        <dbReference type="ChEBI" id="CHEBI:60240"/>
    </ligand>
</feature>
<dbReference type="FunFam" id="3.90.550.10:FF:000003">
    <property type="entry name" value="2-C-methyl-D-erythritol 4-phosphate cytidylyltransferase"/>
    <property type="match status" value="1"/>
</dbReference>
<gene>
    <name evidence="11 13" type="primary">ispDF</name>
    <name evidence="13" type="ORF">GCM10017044_24310</name>
</gene>
<dbReference type="PANTHER" id="PTHR43181">
    <property type="entry name" value="2-C-METHYL-D-ERYTHRITOL 2,4-CYCLODIPHOSPHATE SYNTHASE, CHLOROPLASTIC"/>
    <property type="match status" value="1"/>
</dbReference>
<dbReference type="InterPro" id="IPR001228">
    <property type="entry name" value="IspD"/>
</dbReference>
<dbReference type="SUPFAM" id="SSF69765">
    <property type="entry name" value="IpsF-like"/>
    <property type="match status" value="1"/>
</dbReference>
<evidence type="ECO:0000256" key="8">
    <source>
        <dbReference type="ARBA" id="ARBA00023229"/>
    </source>
</evidence>
<evidence type="ECO:0000256" key="11">
    <source>
        <dbReference type="HAMAP-Rule" id="MF_01520"/>
    </source>
</evidence>
<feature type="binding site" evidence="11">
    <location>
        <position position="245"/>
    </location>
    <ligand>
        <name>a divalent metal cation</name>
        <dbReference type="ChEBI" id="CHEBI:60240"/>
    </ligand>
</feature>
<comment type="catalytic activity">
    <reaction evidence="1 11">
        <text>4-CDP-2-C-methyl-D-erythritol 2-phosphate = 2-C-methyl-D-erythritol 2,4-cyclic diphosphate + CMP</text>
        <dbReference type="Rhea" id="RHEA:23864"/>
        <dbReference type="ChEBI" id="CHEBI:57919"/>
        <dbReference type="ChEBI" id="CHEBI:58483"/>
        <dbReference type="ChEBI" id="CHEBI:60377"/>
        <dbReference type="EC" id="4.6.1.12"/>
    </reaction>
</comment>
<name>A0A919AXJ7_9PROT</name>
<feature type="site" description="Transition state stabilizer" evidence="11">
    <location>
        <position position="27"/>
    </location>
</feature>
<dbReference type="InterPro" id="IPR026596">
    <property type="entry name" value="IspD/F"/>
</dbReference>
<comment type="pathway">
    <text evidence="3 11">Isoprenoid biosynthesis; isopentenyl diphosphate biosynthesis via DXP pathway; isopentenyl diphosphate from 1-deoxy-D-xylulose 5-phosphate: step 4/6.</text>
</comment>
<dbReference type="InterPro" id="IPR036571">
    <property type="entry name" value="MECDP_synthase_sf"/>
</dbReference>
<evidence type="ECO:0000256" key="1">
    <source>
        <dbReference type="ARBA" id="ARBA00000200"/>
    </source>
</evidence>
<keyword evidence="5 11" id="KW-0808">Transferase</keyword>
<feature type="region of interest" description="2-C-methyl-D-erythritol 2,4-cyclodiphosphate synthase" evidence="11">
    <location>
        <begin position="239"/>
        <end position="394"/>
    </location>
</feature>
<dbReference type="NCBIfam" id="NF006899">
    <property type="entry name" value="PRK09382.1"/>
    <property type="match status" value="1"/>
</dbReference>
<feature type="site" description="Transition state stabilizer" evidence="11">
    <location>
        <position position="34"/>
    </location>
</feature>
<feature type="binding site" evidence="11">
    <location>
        <position position="379"/>
    </location>
    <ligand>
        <name>4-CDP-2-C-methyl-D-erythritol 2-phosphate</name>
        <dbReference type="ChEBI" id="CHEBI:57919"/>
    </ligand>
</feature>
<comment type="cofactor">
    <cofactor evidence="2 11">
        <name>a divalent metal cation</name>
        <dbReference type="ChEBI" id="CHEBI:60240"/>
    </cofactor>
</comment>
<dbReference type="CDD" id="cd00554">
    <property type="entry name" value="MECDP_synthase"/>
    <property type="match status" value="1"/>
</dbReference>
<dbReference type="RefSeq" id="WP_191253325.1">
    <property type="nucleotide sequence ID" value="NZ_BNCI01000002.1"/>
</dbReference>
<dbReference type="PROSITE" id="PS01350">
    <property type="entry name" value="ISPF"/>
    <property type="match status" value="1"/>
</dbReference>
<comment type="caution">
    <text evidence="11">Lacks conserved residue(s) required for the propagation of feature annotation.</text>
</comment>
<feature type="region of interest" description="2-C-methyl-D-erythritol 4-phosphate cytidylyltransferase" evidence="11">
    <location>
        <begin position="1"/>
        <end position="238"/>
    </location>
</feature>
<protein>
    <recommendedName>
        <fullName evidence="11">Bifunctional enzyme IspD/IspF</fullName>
    </recommendedName>
    <domain>
        <recommendedName>
            <fullName evidence="11">2-C-methyl-D-erythritol 4-phosphate cytidylyltransferase</fullName>
            <ecNumber evidence="11">2.7.7.60</ecNumber>
        </recommendedName>
        <alternativeName>
            <fullName evidence="11">4-diphosphocytidyl-2C-methyl-D-erythritol synthase</fullName>
        </alternativeName>
        <alternativeName>
            <fullName evidence="11">MEP cytidylyltransferase</fullName>
            <shortName evidence="11">MCT</shortName>
        </alternativeName>
    </domain>
    <domain>
        <recommendedName>
            <fullName evidence="11">2-C-methyl-D-erythritol 2,4-cyclodiphosphate synthase</fullName>
            <shortName evidence="11">MECDP-synthase</shortName>
            <shortName evidence="11">MECPP-synthase</shortName>
            <shortName evidence="11">MECPS</shortName>
            <ecNumber evidence="11">4.6.1.12</ecNumber>
        </recommendedName>
    </domain>
</protein>
<evidence type="ECO:0000256" key="7">
    <source>
        <dbReference type="ARBA" id="ARBA00022723"/>
    </source>
</evidence>
<reference evidence="13" key="2">
    <citation type="submission" date="2020-09" db="EMBL/GenBank/DDBJ databases">
        <authorList>
            <person name="Sun Q."/>
            <person name="Kim S."/>
        </authorList>
    </citation>
    <scope>NUCLEOTIDE SEQUENCE</scope>
    <source>
        <strain evidence="13">KCTC 42590</strain>
    </source>
</reference>
<evidence type="ECO:0000313" key="13">
    <source>
        <dbReference type="EMBL" id="GHF28254.1"/>
    </source>
</evidence>
<dbReference type="NCBIfam" id="TIGR00453">
    <property type="entry name" value="ispD"/>
    <property type="match status" value="1"/>
</dbReference>
<sequence>MPEKKMESQSKIPQNTIIVVAAGRGSRAGAGIPKQYRHIAGKALIRHTLEAIEKTGHFQQIICVIHPDDQTLFDQSTKGMPPYSCVFGGNTRQESVKNGLELTDINSEYIFIHDAARPFIPSTLTSNILQTLLKGVSGVIPAVKITDTLKSVEEGTIQQTIDRTHLYAVQTPQAFPATLLKEAHQSAPHMDFTDDAAVMEAAGHVMHICEGSQNNYKITTQDDFKKAERDMMTSLNDIRIGSGYDVHRFEAGTMVTLCGVKVPHTHALKGHSDADVALHALTDALLSSIADGDIGSHFPPIEPRWKGEPSITFLLHAKELIAQQSGCIAHVAITIICESPKIGPYREQMQTFIAEALEIPVNRVSIQATTTEKLGFTGRKEGIAASATVTVRLP</sequence>
<dbReference type="CDD" id="cd02516">
    <property type="entry name" value="CDP-ME_synthetase"/>
    <property type="match status" value="1"/>
</dbReference>
<dbReference type="EC" id="2.7.7.60" evidence="11"/>
<dbReference type="Gene3D" id="3.30.1330.50">
    <property type="entry name" value="2-C-methyl-D-erythritol 2,4-cyclodiphosphate synthase"/>
    <property type="match status" value="1"/>
</dbReference>